<feature type="region of interest" description="Disordered" evidence="2">
    <location>
        <begin position="588"/>
        <end position="614"/>
    </location>
</feature>
<feature type="region of interest" description="Disordered" evidence="2">
    <location>
        <begin position="1"/>
        <end position="73"/>
    </location>
</feature>
<feature type="compositionally biased region" description="Low complexity" evidence="2">
    <location>
        <begin position="29"/>
        <end position="38"/>
    </location>
</feature>
<evidence type="ECO:0000313" key="3">
    <source>
        <dbReference type="EMBL" id="KAK6496309.1"/>
    </source>
</evidence>
<feature type="compositionally biased region" description="Basic and acidic residues" evidence="2">
    <location>
        <begin position="596"/>
        <end position="607"/>
    </location>
</feature>
<dbReference type="GO" id="GO:0000387">
    <property type="term" value="P:spliceosomal snRNP assembly"/>
    <property type="evidence" value="ECO:0007669"/>
    <property type="project" value="InterPro"/>
</dbReference>
<name>A0AAV9VUW6_9PEZI</name>
<evidence type="ECO:0000256" key="2">
    <source>
        <dbReference type="SAM" id="MobiDB-lite"/>
    </source>
</evidence>
<feature type="compositionally biased region" description="Basic residues" evidence="2">
    <location>
        <begin position="1"/>
        <end position="28"/>
    </location>
</feature>
<organism evidence="3 4">
    <name type="scientific">Arthrobotrys musiformis</name>
    <dbReference type="NCBI Taxonomy" id="47236"/>
    <lineage>
        <taxon>Eukaryota</taxon>
        <taxon>Fungi</taxon>
        <taxon>Dikarya</taxon>
        <taxon>Ascomycota</taxon>
        <taxon>Pezizomycotina</taxon>
        <taxon>Orbiliomycetes</taxon>
        <taxon>Orbiliales</taxon>
        <taxon>Orbiliaceae</taxon>
        <taxon>Arthrobotrys</taxon>
    </lineage>
</organism>
<keyword evidence="4" id="KW-1185">Reference proteome</keyword>
<gene>
    <name evidence="3" type="ORF">TWF481_002332</name>
</gene>
<evidence type="ECO:0000313" key="4">
    <source>
        <dbReference type="Proteomes" id="UP001370758"/>
    </source>
</evidence>
<dbReference type="GO" id="GO:0032797">
    <property type="term" value="C:SMN complex"/>
    <property type="evidence" value="ECO:0007669"/>
    <property type="project" value="TreeGrafter"/>
</dbReference>
<protein>
    <submittedName>
        <fullName evidence="3">Uncharacterized protein</fullName>
    </submittedName>
</protein>
<comment type="similarity">
    <text evidence="1">Belongs to the gemin-2 family.</text>
</comment>
<comment type="caution">
    <text evidence="3">The sequence shown here is derived from an EMBL/GenBank/DDBJ whole genome shotgun (WGS) entry which is preliminary data.</text>
</comment>
<dbReference type="InterPro" id="IPR035426">
    <property type="entry name" value="Gemin2/Brr1"/>
</dbReference>
<feature type="compositionally biased region" description="Acidic residues" evidence="2">
    <location>
        <begin position="238"/>
        <end position="259"/>
    </location>
</feature>
<dbReference type="Gene3D" id="1.20.58.1070">
    <property type="match status" value="1"/>
</dbReference>
<dbReference type="AlphaFoldDB" id="A0AAV9VUW6"/>
<feature type="region of interest" description="Disordered" evidence="2">
    <location>
        <begin position="214"/>
        <end position="261"/>
    </location>
</feature>
<dbReference type="Pfam" id="PF04938">
    <property type="entry name" value="SIP1"/>
    <property type="match status" value="1"/>
</dbReference>
<feature type="compositionally biased region" description="Basic and acidic residues" evidence="2">
    <location>
        <begin position="214"/>
        <end position="237"/>
    </location>
</feature>
<dbReference type="EMBL" id="JAVHJL010000011">
    <property type="protein sequence ID" value="KAK6496309.1"/>
    <property type="molecule type" value="Genomic_DNA"/>
</dbReference>
<dbReference type="PANTHER" id="PTHR12794">
    <property type="entry name" value="GEMIN2"/>
    <property type="match status" value="1"/>
</dbReference>
<reference evidence="3 4" key="1">
    <citation type="submission" date="2023-08" db="EMBL/GenBank/DDBJ databases">
        <authorList>
            <person name="Palmer J.M."/>
        </authorList>
    </citation>
    <scope>NUCLEOTIDE SEQUENCE [LARGE SCALE GENOMIC DNA]</scope>
    <source>
        <strain evidence="3 4">TWF481</strain>
    </source>
</reference>
<accession>A0AAV9VUW6</accession>
<dbReference type="GO" id="GO:0005634">
    <property type="term" value="C:nucleus"/>
    <property type="evidence" value="ECO:0007669"/>
    <property type="project" value="TreeGrafter"/>
</dbReference>
<sequence>MAKRKRAGKKPTSHNHNHNHQKSAHHRVAAQSTSAEQEQQLDYEDATNQNDEYADGETEGLNATAEEQPEEDYVWGTKPLKSSKAGFFGSGPKGYIDPSTNQRGAFPELQGVDDDVDLSGPAFDGLSYLRMVRHEARGVPNLLTAAQMNGTTPSVKVSNIVIAAPLPAPTSRPIAPQNDDSLLYDDDNVAEYNKTHQPATEPTETVSYEDEVLKIEKDPEPAEKESGRLSYDDKAEYNDDGNEEWEEDWDDEDFSDDLSDSGSSAYYDDGAYIARPVPTLVKVTTTTVVSPRVVSDDWHSSLIANFHTTREALITTPFEEPEIPFPIIPTQWKDFMVSNEPSLPVLQTIPSESAIKALKHLRKYLGWRNVNEWQGKWIWALLARVNDVGILLNEEVSVLRELGKKAVFNLDKAAEARMKIVQEGGEDWWNEELQRGVVEYMNGGGQDAVVGDHEEGVKVDEQVGFPVEFKIEDLDFETGDQEGLEDQEVEANEIESEEVVEQERPMKKMALFKPRAVRISKPAATTASKPADSSTLSVPSISVIPATPEAGNAESPVVGTVSVDQLLPDADAADSDLASAQLQLEMEMEHTPAPNDARDAVESKDQVEDGVDAEAPDKMQRMPDVKTVFALDMIVSIVGEVFGQRDLLLERR</sequence>
<proteinExistence type="inferred from homology"/>
<evidence type="ECO:0000256" key="1">
    <source>
        <dbReference type="ARBA" id="ARBA00025758"/>
    </source>
</evidence>
<dbReference type="Proteomes" id="UP001370758">
    <property type="component" value="Unassembled WGS sequence"/>
</dbReference>
<dbReference type="PANTHER" id="PTHR12794:SF0">
    <property type="entry name" value="GEM-ASSOCIATED PROTEIN 2"/>
    <property type="match status" value="1"/>
</dbReference>